<keyword evidence="4 7" id="KW-1133">Transmembrane helix</keyword>
<feature type="transmembrane region" description="Helical" evidence="7">
    <location>
        <begin position="398"/>
        <end position="416"/>
    </location>
</feature>
<feature type="transmembrane region" description="Helical" evidence="7">
    <location>
        <begin position="761"/>
        <end position="784"/>
    </location>
</feature>
<dbReference type="RefSeq" id="WP_106537966.1">
    <property type="nucleotide sequence ID" value="NZ_PYGE01000010.1"/>
</dbReference>
<dbReference type="GO" id="GO:0005886">
    <property type="term" value="C:plasma membrane"/>
    <property type="evidence" value="ECO:0007669"/>
    <property type="project" value="UniProtKB-SubCell"/>
</dbReference>
<organism evidence="9 10">
    <name type="scientific">Haloactinopolyspora alba</name>
    <dbReference type="NCBI Taxonomy" id="648780"/>
    <lineage>
        <taxon>Bacteria</taxon>
        <taxon>Bacillati</taxon>
        <taxon>Actinomycetota</taxon>
        <taxon>Actinomycetes</taxon>
        <taxon>Jiangellales</taxon>
        <taxon>Jiangellaceae</taxon>
        <taxon>Haloactinopolyspora</taxon>
    </lineage>
</organism>
<evidence type="ECO:0000256" key="6">
    <source>
        <dbReference type="ARBA" id="ARBA00038076"/>
    </source>
</evidence>
<dbReference type="InterPro" id="IPR050250">
    <property type="entry name" value="Macrolide_Exporter_MacB"/>
</dbReference>
<name>A0A2P8DYZ4_9ACTN</name>
<feature type="transmembrane region" description="Helical" evidence="7">
    <location>
        <begin position="348"/>
        <end position="367"/>
    </location>
</feature>
<keyword evidence="3 7" id="KW-0812">Transmembrane</keyword>
<gene>
    <name evidence="9" type="ORF">CLV30_11095</name>
</gene>
<feature type="transmembrane region" description="Helical" evidence="7">
    <location>
        <begin position="422"/>
        <end position="442"/>
    </location>
</feature>
<evidence type="ECO:0000256" key="1">
    <source>
        <dbReference type="ARBA" id="ARBA00004651"/>
    </source>
</evidence>
<evidence type="ECO:0000256" key="3">
    <source>
        <dbReference type="ARBA" id="ARBA00022692"/>
    </source>
</evidence>
<sequence>MLSVTLAGLRAYVVRFLLTGTVIVLSIGFTAGTLVLTDSLDRAGRAEITASAAGTDLAAVPPDDGADYLPVSLLDRISALDGVEAAAGHRVVHARLVGGQGRVPDRSPVRVLATPRDAELAALPLTDGRAPAAAGEIVLDTRTAERQRVGVGDAYTVTGADGRQMEFSVVGLAEPSVNARDHPEVRATGGDVQRLAARPGIERVDLRLEAGAAPADVTAAVRELGGDPGHVVLTGAELRERLVESSTSVAKELRIPLLMLGAVALIVAAFVVANTFRILVAQRTRELALLRTVGATRRQVLSGVLVESTAVGAVASLVGVAVGVLAAIPVGAVVSDDARDVPTIVSTATVLWSVAVGVAVTVGSALLPARAATRVAPLAAVRSVPDGADGQRAGRVRIAAGLVAIAAGSAVMAAGALTAGMYGLGVVVLGAAVCFLGVLVLGPRVVPPMVRSLGRLLAGRSGSRRATTRLATANAVRNPRRAAATSAALLIGVTMVAGFVTVAESTRASAGMVLDQQVPADFLVRSDAETGVPASAVRAVDALPETGPSVRLYDGTVTAGGVGTVDLLGIDLDRFEAIARVNGEGSVDDVAAGAVAIDRVTAERSGLGVGDDVTVEADSGTRTFDVGYVVDEGSVPFEGLAVTPDVFQELLPSVDRPARVGFDTASDVDTERARAAVVEAVNGLPGVSVTTYTDTREQLSEQLDQTLLVVLSILGLAVVIAVIGIANTMSLSVHERAREIGLLRALGQTQRQTRAMLSIEALLLSGVAALLGAVIGVSFAWAAVLSVEDLVFVVPWAQVAGCGVVAGALGLLASVVPGRRAARTAPVVALATE</sequence>
<comment type="similarity">
    <text evidence="6">Belongs to the ABC-4 integral membrane protein family.</text>
</comment>
<feature type="transmembrane region" description="Helical" evidence="7">
    <location>
        <begin position="12"/>
        <end position="36"/>
    </location>
</feature>
<evidence type="ECO:0000313" key="10">
    <source>
        <dbReference type="Proteomes" id="UP000243528"/>
    </source>
</evidence>
<evidence type="ECO:0000256" key="7">
    <source>
        <dbReference type="SAM" id="Phobius"/>
    </source>
</evidence>
<dbReference type="InterPro" id="IPR003838">
    <property type="entry name" value="ABC3_permease_C"/>
</dbReference>
<proteinExistence type="inferred from homology"/>
<dbReference type="PANTHER" id="PTHR30572:SF4">
    <property type="entry name" value="ABC TRANSPORTER PERMEASE YTRF"/>
    <property type="match status" value="1"/>
</dbReference>
<keyword evidence="2" id="KW-1003">Cell membrane</keyword>
<evidence type="ECO:0000256" key="4">
    <source>
        <dbReference type="ARBA" id="ARBA00022989"/>
    </source>
</evidence>
<evidence type="ECO:0000313" key="9">
    <source>
        <dbReference type="EMBL" id="PSL02442.1"/>
    </source>
</evidence>
<comment type="subcellular location">
    <subcellularLocation>
        <location evidence="1">Cell membrane</location>
        <topology evidence="1">Multi-pass membrane protein</topology>
    </subcellularLocation>
</comment>
<feature type="transmembrane region" description="Helical" evidence="7">
    <location>
        <begin position="300"/>
        <end position="328"/>
    </location>
</feature>
<feature type="domain" description="ABC3 transporter permease C-terminal" evidence="8">
    <location>
        <begin position="712"/>
        <end position="826"/>
    </location>
</feature>
<dbReference type="Pfam" id="PF02687">
    <property type="entry name" value="FtsX"/>
    <property type="match status" value="2"/>
</dbReference>
<dbReference type="PANTHER" id="PTHR30572">
    <property type="entry name" value="MEMBRANE COMPONENT OF TRANSPORTER-RELATED"/>
    <property type="match status" value="1"/>
</dbReference>
<feature type="transmembrane region" description="Helical" evidence="7">
    <location>
        <begin position="796"/>
        <end position="816"/>
    </location>
</feature>
<evidence type="ECO:0000256" key="5">
    <source>
        <dbReference type="ARBA" id="ARBA00023136"/>
    </source>
</evidence>
<reference evidence="9 10" key="1">
    <citation type="submission" date="2018-03" db="EMBL/GenBank/DDBJ databases">
        <title>Genomic Encyclopedia of Archaeal and Bacterial Type Strains, Phase II (KMG-II): from individual species to whole genera.</title>
        <authorList>
            <person name="Goeker M."/>
        </authorList>
    </citation>
    <scope>NUCLEOTIDE SEQUENCE [LARGE SCALE GENOMIC DNA]</scope>
    <source>
        <strain evidence="9 10">DSM 45211</strain>
    </source>
</reference>
<keyword evidence="10" id="KW-1185">Reference proteome</keyword>
<feature type="transmembrane region" description="Helical" evidence="7">
    <location>
        <begin position="257"/>
        <end position="280"/>
    </location>
</feature>
<accession>A0A2P8DYZ4</accession>
<feature type="transmembrane region" description="Helical" evidence="7">
    <location>
        <begin position="706"/>
        <end position="726"/>
    </location>
</feature>
<comment type="caution">
    <text evidence="9">The sequence shown here is derived from an EMBL/GenBank/DDBJ whole genome shotgun (WGS) entry which is preliminary data.</text>
</comment>
<evidence type="ECO:0000256" key="2">
    <source>
        <dbReference type="ARBA" id="ARBA00022475"/>
    </source>
</evidence>
<dbReference type="Proteomes" id="UP000243528">
    <property type="component" value="Unassembled WGS sequence"/>
</dbReference>
<dbReference type="EMBL" id="PYGE01000010">
    <property type="protein sequence ID" value="PSL02442.1"/>
    <property type="molecule type" value="Genomic_DNA"/>
</dbReference>
<feature type="domain" description="ABC3 transporter permease C-terminal" evidence="8">
    <location>
        <begin position="259"/>
        <end position="375"/>
    </location>
</feature>
<dbReference type="GO" id="GO:0022857">
    <property type="term" value="F:transmembrane transporter activity"/>
    <property type="evidence" value="ECO:0007669"/>
    <property type="project" value="TreeGrafter"/>
</dbReference>
<protein>
    <submittedName>
        <fullName evidence="9">Putative ABC transport system permease protein</fullName>
    </submittedName>
</protein>
<evidence type="ECO:0000259" key="8">
    <source>
        <dbReference type="Pfam" id="PF02687"/>
    </source>
</evidence>
<dbReference type="AlphaFoldDB" id="A0A2P8DYZ4"/>
<feature type="transmembrane region" description="Helical" evidence="7">
    <location>
        <begin position="482"/>
        <end position="503"/>
    </location>
</feature>
<dbReference type="OrthoDB" id="9780560at2"/>
<keyword evidence="5 7" id="KW-0472">Membrane</keyword>